<evidence type="ECO:0000256" key="3">
    <source>
        <dbReference type="ARBA" id="ARBA00012078"/>
    </source>
</evidence>
<dbReference type="InterPro" id="IPR000870">
    <property type="entry name" value="Homoserine_kinase"/>
</dbReference>
<name>A0A0L0GBZ1_9EUKA</name>
<keyword evidence="6" id="KW-0808">Transferase</keyword>
<evidence type="ECO:0000256" key="4">
    <source>
        <dbReference type="ARBA" id="ARBA00017858"/>
    </source>
</evidence>
<dbReference type="STRING" id="667725.A0A0L0GBZ1"/>
<evidence type="ECO:0000256" key="8">
    <source>
        <dbReference type="ARBA" id="ARBA00022741"/>
    </source>
</evidence>
<keyword evidence="9 14" id="KW-0418">Kinase</keyword>
<evidence type="ECO:0000256" key="7">
    <source>
        <dbReference type="ARBA" id="ARBA00022697"/>
    </source>
</evidence>
<evidence type="ECO:0000259" key="13">
    <source>
        <dbReference type="Pfam" id="PF08544"/>
    </source>
</evidence>
<dbReference type="UniPathway" id="UPA00050">
    <property type="reaction ID" value="UER00064"/>
</dbReference>
<feature type="domain" description="GHMP kinase C-terminal" evidence="13">
    <location>
        <begin position="194"/>
        <end position="244"/>
    </location>
</feature>
<keyword evidence="15" id="KW-1185">Reference proteome</keyword>
<evidence type="ECO:0000256" key="2">
    <source>
        <dbReference type="ARBA" id="ARBA00007370"/>
    </source>
</evidence>
<reference evidence="14 15" key="1">
    <citation type="submission" date="2011-02" db="EMBL/GenBank/DDBJ databases">
        <title>The Genome Sequence of Sphaeroforma arctica JP610.</title>
        <authorList>
            <consortium name="The Broad Institute Genome Sequencing Platform"/>
            <person name="Russ C."/>
            <person name="Cuomo C."/>
            <person name="Young S.K."/>
            <person name="Zeng Q."/>
            <person name="Gargeya S."/>
            <person name="Alvarado L."/>
            <person name="Berlin A."/>
            <person name="Chapman S.B."/>
            <person name="Chen Z."/>
            <person name="Freedman E."/>
            <person name="Gellesch M."/>
            <person name="Goldberg J."/>
            <person name="Griggs A."/>
            <person name="Gujja S."/>
            <person name="Heilman E."/>
            <person name="Heiman D."/>
            <person name="Howarth C."/>
            <person name="Mehta T."/>
            <person name="Neiman D."/>
            <person name="Pearson M."/>
            <person name="Roberts A."/>
            <person name="Saif S."/>
            <person name="Shea T."/>
            <person name="Shenoy N."/>
            <person name="Sisk P."/>
            <person name="Stolte C."/>
            <person name="Sykes S."/>
            <person name="White J."/>
            <person name="Yandava C."/>
            <person name="Burger G."/>
            <person name="Gray M.W."/>
            <person name="Holland P.W.H."/>
            <person name="King N."/>
            <person name="Lang F.B.F."/>
            <person name="Roger A.J."/>
            <person name="Ruiz-Trillo I."/>
            <person name="Haas B."/>
            <person name="Nusbaum C."/>
            <person name="Birren B."/>
        </authorList>
    </citation>
    <scope>NUCLEOTIDE SEQUENCE [LARGE SCALE GENOMIC DNA]</scope>
    <source>
        <strain evidence="14 15">JP610</strain>
    </source>
</reference>
<dbReference type="GO" id="GO:0009088">
    <property type="term" value="P:threonine biosynthetic process"/>
    <property type="evidence" value="ECO:0007669"/>
    <property type="project" value="UniProtKB-UniPathway"/>
</dbReference>
<comment type="catalytic activity">
    <reaction evidence="11">
        <text>L-homoserine + ATP = O-phospho-L-homoserine + ADP + H(+)</text>
        <dbReference type="Rhea" id="RHEA:13985"/>
        <dbReference type="ChEBI" id="CHEBI:15378"/>
        <dbReference type="ChEBI" id="CHEBI:30616"/>
        <dbReference type="ChEBI" id="CHEBI:57476"/>
        <dbReference type="ChEBI" id="CHEBI:57590"/>
        <dbReference type="ChEBI" id="CHEBI:456216"/>
        <dbReference type="EC" id="2.7.1.39"/>
    </reaction>
    <physiologicalReaction direction="left-to-right" evidence="11">
        <dbReference type="Rhea" id="RHEA:13986"/>
    </physiologicalReaction>
</comment>
<dbReference type="NCBIfam" id="TIGR00191">
    <property type="entry name" value="thrB"/>
    <property type="match status" value="1"/>
</dbReference>
<keyword evidence="8" id="KW-0547">Nucleotide-binding</keyword>
<dbReference type="AlphaFoldDB" id="A0A0L0GBZ1"/>
<dbReference type="InterPro" id="IPR006204">
    <property type="entry name" value="GHMP_kinase_N_dom"/>
</dbReference>
<dbReference type="GO" id="GO:0005524">
    <property type="term" value="F:ATP binding"/>
    <property type="evidence" value="ECO:0007669"/>
    <property type="project" value="UniProtKB-KW"/>
</dbReference>
<dbReference type="SUPFAM" id="SSF54211">
    <property type="entry name" value="Ribosomal protein S5 domain 2-like"/>
    <property type="match status" value="1"/>
</dbReference>
<dbReference type="RefSeq" id="XP_014160412.1">
    <property type="nucleotide sequence ID" value="XM_014304937.1"/>
</dbReference>
<evidence type="ECO:0000259" key="12">
    <source>
        <dbReference type="Pfam" id="PF00288"/>
    </source>
</evidence>
<dbReference type="EC" id="2.7.1.39" evidence="3"/>
<evidence type="ECO:0000256" key="1">
    <source>
        <dbReference type="ARBA" id="ARBA00005015"/>
    </source>
</evidence>
<dbReference type="EMBL" id="KQ241648">
    <property type="protein sequence ID" value="KNC86510.1"/>
    <property type="molecule type" value="Genomic_DNA"/>
</dbReference>
<evidence type="ECO:0000313" key="15">
    <source>
        <dbReference type="Proteomes" id="UP000054560"/>
    </source>
</evidence>
<dbReference type="InterPro" id="IPR006203">
    <property type="entry name" value="GHMP_knse_ATP-bd_CS"/>
</dbReference>
<dbReference type="SUPFAM" id="SSF55060">
    <property type="entry name" value="GHMP Kinase, C-terminal domain"/>
    <property type="match status" value="1"/>
</dbReference>
<keyword evidence="10" id="KW-0067">ATP-binding</keyword>
<dbReference type="Gene3D" id="3.30.230.10">
    <property type="match status" value="1"/>
</dbReference>
<proteinExistence type="inferred from homology"/>
<dbReference type="Proteomes" id="UP000054560">
    <property type="component" value="Unassembled WGS sequence"/>
</dbReference>
<sequence>MAVDLWNELIVEAAEEFSMDIKGEGAEELPRDSTNLVVTGVEKAFELSGSGTPPPFKYTLINKIPFARGLGSSSAAIVAGLIAGLVLAGHELEVEGHEKLLNIAADIEGHPDNSAPCVYGGFQLGIFDNVEARWSTFRINIPSGLQCVMFVPDLKIETKTARGLVKDTISRSDAVYNMARTALLVRSFCMNDMGALRLATEDAMHQIPRSTAYPALYPVINAALAAGAHGAFLSGSGSTIMAITSGLKGDAFHQIKEERLDVKVGEAMLQAAADCGLKGRIYASSPSDKGAYVVRKNAVLMDNI</sequence>
<dbReference type="GeneID" id="25901844"/>
<dbReference type="InterPro" id="IPR013750">
    <property type="entry name" value="GHMP_kinase_C_dom"/>
</dbReference>
<dbReference type="InterPro" id="IPR020568">
    <property type="entry name" value="Ribosomal_Su5_D2-typ_SF"/>
</dbReference>
<dbReference type="PROSITE" id="PS00627">
    <property type="entry name" value="GHMP_KINASES_ATP"/>
    <property type="match status" value="1"/>
</dbReference>
<feature type="domain" description="GHMP kinase N-terminal" evidence="12">
    <location>
        <begin position="36"/>
        <end position="121"/>
    </location>
</feature>
<accession>A0A0L0GBZ1</accession>
<keyword evidence="7" id="KW-0791">Threonine biosynthesis</keyword>
<dbReference type="eggNOG" id="KOG1537">
    <property type="taxonomic scope" value="Eukaryota"/>
</dbReference>
<organism evidence="14 15">
    <name type="scientific">Sphaeroforma arctica JP610</name>
    <dbReference type="NCBI Taxonomy" id="667725"/>
    <lineage>
        <taxon>Eukaryota</taxon>
        <taxon>Ichthyosporea</taxon>
        <taxon>Ichthyophonida</taxon>
        <taxon>Sphaeroforma</taxon>
    </lineage>
</organism>
<comment type="similarity">
    <text evidence="2">Belongs to the GHMP kinase family. Homoserine kinase subfamily.</text>
</comment>
<dbReference type="Pfam" id="PF08544">
    <property type="entry name" value="GHMP_kinases_C"/>
    <property type="match status" value="1"/>
</dbReference>
<dbReference type="PANTHER" id="PTHR20861">
    <property type="entry name" value="HOMOSERINE/4-DIPHOSPHOCYTIDYL-2-C-METHYL-D-ERYTHRITOL KINASE"/>
    <property type="match status" value="1"/>
</dbReference>
<evidence type="ECO:0000256" key="9">
    <source>
        <dbReference type="ARBA" id="ARBA00022777"/>
    </source>
</evidence>
<dbReference type="OrthoDB" id="195231at2759"/>
<dbReference type="InterPro" id="IPR036554">
    <property type="entry name" value="GHMP_kinase_C_sf"/>
</dbReference>
<keyword evidence="5" id="KW-0028">Amino-acid biosynthesis</keyword>
<evidence type="ECO:0000256" key="10">
    <source>
        <dbReference type="ARBA" id="ARBA00022840"/>
    </source>
</evidence>
<gene>
    <name evidence="14" type="ORF">SARC_01340</name>
</gene>
<evidence type="ECO:0000313" key="14">
    <source>
        <dbReference type="EMBL" id="KNC86510.1"/>
    </source>
</evidence>
<comment type="pathway">
    <text evidence="1">Amino-acid biosynthesis; L-threonine biosynthesis; L-threonine from L-aspartate: step 4/5.</text>
</comment>
<dbReference type="PIRSF" id="PIRSF000676">
    <property type="entry name" value="Homoser_kin"/>
    <property type="match status" value="1"/>
</dbReference>
<dbReference type="GO" id="GO:0004413">
    <property type="term" value="F:homoserine kinase activity"/>
    <property type="evidence" value="ECO:0007669"/>
    <property type="project" value="UniProtKB-EC"/>
</dbReference>
<dbReference type="Pfam" id="PF00288">
    <property type="entry name" value="GHMP_kinases_N"/>
    <property type="match status" value="1"/>
</dbReference>
<dbReference type="InterPro" id="IPR014721">
    <property type="entry name" value="Ribsml_uS5_D2-typ_fold_subgr"/>
</dbReference>
<evidence type="ECO:0000256" key="11">
    <source>
        <dbReference type="ARBA" id="ARBA00049913"/>
    </source>
</evidence>
<dbReference type="PANTHER" id="PTHR20861:SF1">
    <property type="entry name" value="HOMOSERINE KINASE"/>
    <property type="match status" value="1"/>
</dbReference>
<evidence type="ECO:0000256" key="6">
    <source>
        <dbReference type="ARBA" id="ARBA00022679"/>
    </source>
</evidence>
<dbReference type="Gene3D" id="3.30.70.890">
    <property type="entry name" value="GHMP kinase, C-terminal domain"/>
    <property type="match status" value="1"/>
</dbReference>
<dbReference type="PRINTS" id="PR00958">
    <property type="entry name" value="HOMSERKINASE"/>
</dbReference>
<protein>
    <recommendedName>
        <fullName evidence="4">Homoserine kinase</fullName>
        <ecNumber evidence="3">2.7.1.39</ecNumber>
    </recommendedName>
</protein>
<evidence type="ECO:0000256" key="5">
    <source>
        <dbReference type="ARBA" id="ARBA00022605"/>
    </source>
</evidence>